<feature type="transmembrane region" description="Helical" evidence="1">
    <location>
        <begin position="18"/>
        <end position="37"/>
    </location>
</feature>
<evidence type="ECO:0000256" key="1">
    <source>
        <dbReference type="SAM" id="Phobius"/>
    </source>
</evidence>
<name>A0ABN2V7I9_9ACTN</name>
<proteinExistence type="predicted"/>
<dbReference type="Proteomes" id="UP001500751">
    <property type="component" value="Unassembled WGS sequence"/>
</dbReference>
<accession>A0ABN2V7I9</accession>
<feature type="transmembrane region" description="Helical" evidence="1">
    <location>
        <begin position="104"/>
        <end position="122"/>
    </location>
</feature>
<gene>
    <name evidence="2" type="ORF">GCM10009839_72290</name>
</gene>
<reference evidence="2 3" key="1">
    <citation type="journal article" date="2019" name="Int. J. Syst. Evol. Microbiol.">
        <title>The Global Catalogue of Microorganisms (GCM) 10K type strain sequencing project: providing services to taxonomists for standard genome sequencing and annotation.</title>
        <authorList>
            <consortium name="The Broad Institute Genomics Platform"/>
            <consortium name="The Broad Institute Genome Sequencing Center for Infectious Disease"/>
            <person name="Wu L."/>
            <person name="Ma J."/>
        </authorList>
    </citation>
    <scope>NUCLEOTIDE SEQUENCE [LARGE SCALE GENOMIC DNA]</scope>
    <source>
        <strain evidence="2 3">JCM 16014</strain>
    </source>
</reference>
<evidence type="ECO:0000313" key="2">
    <source>
        <dbReference type="EMBL" id="GAA2053853.1"/>
    </source>
</evidence>
<evidence type="ECO:0000313" key="3">
    <source>
        <dbReference type="Proteomes" id="UP001500751"/>
    </source>
</evidence>
<keyword evidence="1" id="KW-0812">Transmembrane</keyword>
<dbReference type="EMBL" id="BAAAQN010000057">
    <property type="protein sequence ID" value="GAA2053853.1"/>
    <property type="molecule type" value="Genomic_DNA"/>
</dbReference>
<keyword evidence="1" id="KW-0472">Membrane</keyword>
<protein>
    <submittedName>
        <fullName evidence="2">Uncharacterized protein</fullName>
    </submittedName>
</protein>
<keyword evidence="3" id="KW-1185">Reference proteome</keyword>
<dbReference type="RefSeq" id="WP_344670206.1">
    <property type="nucleotide sequence ID" value="NZ_BAAAQN010000057.1"/>
</dbReference>
<sequence>MLNQEAVVRRHDAAPRRVGVVALVAVVVGLALMVAQLRALNSTWESCQVGGGPIDDVFPGGAAYTWLGADLLRFVLYAGTYVMSAVLGRRWISRPGPIGTALRVLVIVLLCAVPFGLDYAWGVRMDAGTFDPGQCAGGVPSWWPF</sequence>
<keyword evidence="1" id="KW-1133">Transmembrane helix</keyword>
<feature type="transmembrane region" description="Helical" evidence="1">
    <location>
        <begin position="74"/>
        <end position="92"/>
    </location>
</feature>
<comment type="caution">
    <text evidence="2">The sequence shown here is derived from an EMBL/GenBank/DDBJ whole genome shotgun (WGS) entry which is preliminary data.</text>
</comment>
<organism evidence="2 3">
    <name type="scientific">Catenulispora yoronensis</name>
    <dbReference type="NCBI Taxonomy" id="450799"/>
    <lineage>
        <taxon>Bacteria</taxon>
        <taxon>Bacillati</taxon>
        <taxon>Actinomycetota</taxon>
        <taxon>Actinomycetes</taxon>
        <taxon>Catenulisporales</taxon>
        <taxon>Catenulisporaceae</taxon>
        <taxon>Catenulispora</taxon>
    </lineage>
</organism>